<sequence length="55" mass="6263">MPLSPLDSFYLTLGQIFASLLYTAFVLGVVVLIAYICARVEIRQERTRKEARNES</sequence>
<keyword evidence="1" id="KW-1133">Transmembrane helix</keyword>
<dbReference type="AlphaFoldDB" id="A0A024GXH6"/>
<dbReference type="Proteomes" id="UP000035722">
    <property type="component" value="Unassembled WGS sequence"/>
</dbReference>
<proteinExistence type="predicted"/>
<accession>A0A024GXH6</accession>
<comment type="caution">
    <text evidence="2">The sequence shown here is derived from an EMBL/GenBank/DDBJ whole genome shotgun (WGS) entry which is preliminary data.</text>
</comment>
<dbReference type="EMBL" id="CAQI01000025">
    <property type="protein sequence ID" value="CCQ44327.1"/>
    <property type="molecule type" value="Genomic_DNA"/>
</dbReference>
<organism evidence="2 3">
    <name type="scientific">Pseudarthrobacter siccitolerans</name>
    <dbReference type="NCBI Taxonomy" id="861266"/>
    <lineage>
        <taxon>Bacteria</taxon>
        <taxon>Bacillati</taxon>
        <taxon>Actinomycetota</taxon>
        <taxon>Actinomycetes</taxon>
        <taxon>Micrococcales</taxon>
        <taxon>Micrococcaceae</taxon>
        <taxon>Pseudarthrobacter</taxon>
    </lineage>
</organism>
<keyword evidence="1" id="KW-0472">Membrane</keyword>
<protein>
    <submittedName>
        <fullName evidence="2">Uncharacterized protein</fullName>
    </submittedName>
</protein>
<name>A0A024GXH6_9MICC</name>
<keyword evidence="3" id="KW-1185">Reference proteome</keyword>
<evidence type="ECO:0000256" key="1">
    <source>
        <dbReference type="SAM" id="Phobius"/>
    </source>
</evidence>
<dbReference type="RefSeq" id="WP_161799518.1">
    <property type="nucleotide sequence ID" value="NZ_CAQI01000025.1"/>
</dbReference>
<evidence type="ECO:0000313" key="2">
    <source>
        <dbReference type="EMBL" id="CCQ44327.1"/>
    </source>
</evidence>
<dbReference type="STRING" id="861266.ARTSIC4J27_251"/>
<reference evidence="3" key="1">
    <citation type="journal article" date="2014" name="Genome Announc.">
        <title>Genome Sequence of Arthrobacter siccitolerans 4J27, a Xeroprotectant-Producing Desiccation-Tolerant Microorganism.</title>
        <authorList>
            <person name="Manzanera M."/>
            <person name="Santa-Cruz-Calvo L."/>
            <person name="Vilchez J.I."/>
            <person name="Garcia-Fontana C."/>
            <person name="Silva-Castro G.A."/>
            <person name="Calvo C."/>
            <person name="Gonzalez-Lopez J."/>
        </authorList>
    </citation>
    <scope>NUCLEOTIDE SEQUENCE [LARGE SCALE GENOMIC DNA]</scope>
    <source>
        <strain evidence="3">4J27</strain>
    </source>
</reference>
<keyword evidence="1" id="KW-0812">Transmembrane</keyword>
<feature type="transmembrane region" description="Helical" evidence="1">
    <location>
        <begin position="20"/>
        <end position="38"/>
    </location>
</feature>
<gene>
    <name evidence="2" type="ORF">ARTSIC4J27_251</name>
</gene>
<evidence type="ECO:0000313" key="3">
    <source>
        <dbReference type="Proteomes" id="UP000035722"/>
    </source>
</evidence>